<gene>
    <name evidence="1" type="ORF">BEWA_045280</name>
</gene>
<name>L1L9Y9_THEEQ</name>
<organism evidence="1 2">
    <name type="scientific">Theileria equi strain WA</name>
    <dbReference type="NCBI Taxonomy" id="1537102"/>
    <lineage>
        <taxon>Eukaryota</taxon>
        <taxon>Sar</taxon>
        <taxon>Alveolata</taxon>
        <taxon>Apicomplexa</taxon>
        <taxon>Aconoidasida</taxon>
        <taxon>Piroplasmida</taxon>
        <taxon>Theileriidae</taxon>
        <taxon>Theileria</taxon>
    </lineage>
</organism>
<evidence type="ECO:0000313" key="1">
    <source>
        <dbReference type="EMBL" id="EKX72064.1"/>
    </source>
</evidence>
<sequence length="179" mass="20557">MENCASTLISKVSETVNLILGSCIPKRENDYEEHFDGPKDDECRKEELKQLVSMFASNAQNYIGCIRISLDDGKKLESSYKLDSKLEVLCIKTGKHLQEIPLSSVDGIYNFDDVSSDENMMQNKTIDTLTRNERSRFVMIEHFENGQRQRLFMLVEEVGNSDPFVTVLRILKMYADNKT</sequence>
<proteinExistence type="predicted"/>
<evidence type="ECO:0000313" key="2">
    <source>
        <dbReference type="Proteomes" id="UP000031512"/>
    </source>
</evidence>
<keyword evidence="2" id="KW-1185">Reference proteome</keyword>
<dbReference type="OrthoDB" id="365127at2759"/>
<dbReference type="AlphaFoldDB" id="L1L9Y9"/>
<protein>
    <submittedName>
        <fullName evidence="1">Uncharacterized protein</fullName>
    </submittedName>
</protein>
<accession>L1L9Y9</accession>
<dbReference type="Proteomes" id="UP000031512">
    <property type="component" value="Unassembled WGS sequence"/>
</dbReference>
<dbReference type="RefSeq" id="XP_004831516.1">
    <property type="nucleotide sequence ID" value="XM_004831459.1"/>
</dbReference>
<dbReference type="KEGG" id="beq:BEWA_045280"/>
<comment type="caution">
    <text evidence="1">The sequence shown here is derived from an EMBL/GenBank/DDBJ whole genome shotgun (WGS) entry which is preliminary data.</text>
</comment>
<dbReference type="VEuPathDB" id="PiroplasmaDB:BEWA_045280"/>
<dbReference type="EMBL" id="ACOU01000007">
    <property type="protein sequence ID" value="EKX72064.1"/>
    <property type="molecule type" value="Genomic_DNA"/>
</dbReference>
<dbReference type="GeneID" id="15804998"/>
<reference evidence="1 2" key="1">
    <citation type="journal article" date="2012" name="BMC Genomics">
        <title>Comparative genomic analysis and phylogenetic position of Theileria equi.</title>
        <authorList>
            <person name="Kappmeyer L.S."/>
            <person name="Thiagarajan M."/>
            <person name="Herndon D.R."/>
            <person name="Ramsay J.D."/>
            <person name="Caler E."/>
            <person name="Djikeng A."/>
            <person name="Gillespie J.J."/>
            <person name="Lau A.O."/>
            <person name="Roalson E.H."/>
            <person name="Silva J.C."/>
            <person name="Silva M.G."/>
            <person name="Suarez C.E."/>
            <person name="Ueti M.W."/>
            <person name="Nene V.M."/>
            <person name="Mealey R.H."/>
            <person name="Knowles D.P."/>
            <person name="Brayton K.A."/>
        </authorList>
    </citation>
    <scope>NUCLEOTIDE SEQUENCE [LARGE SCALE GENOMIC DNA]</scope>
    <source>
        <strain evidence="1 2">WA</strain>
    </source>
</reference>
<dbReference type="eggNOG" id="ENOG502SWXQ">
    <property type="taxonomic scope" value="Eukaryota"/>
</dbReference>